<feature type="active site" evidence="9">
    <location>
        <position position="38"/>
    </location>
</feature>
<dbReference type="InterPro" id="IPR001792">
    <property type="entry name" value="Acylphosphatase-like_dom"/>
</dbReference>
<dbReference type="Pfam" id="PF07503">
    <property type="entry name" value="zf-HYPF"/>
    <property type="match status" value="2"/>
</dbReference>
<dbReference type="AlphaFoldDB" id="A0A378JEG1"/>
<dbReference type="PIRSF" id="PIRSF006256">
    <property type="entry name" value="CMPcnvr_hdrg_mat"/>
    <property type="match status" value="1"/>
</dbReference>
<comment type="similarity">
    <text evidence="2 8">Belongs to the carbamoyltransferase HypF family.</text>
</comment>
<evidence type="ECO:0000256" key="9">
    <source>
        <dbReference type="PROSITE-ProRule" id="PRU00520"/>
    </source>
</evidence>
<dbReference type="Pfam" id="PF22521">
    <property type="entry name" value="HypF_C_2"/>
    <property type="match status" value="1"/>
</dbReference>
<gene>
    <name evidence="13" type="primary">hypF</name>
    <name evidence="12" type="ORF">Lgra_0829</name>
    <name evidence="13" type="ORF">NCTC12388_02741</name>
</gene>
<dbReference type="GO" id="GO:0016743">
    <property type="term" value="F:carboxyl- or carbamoyltransferase activity"/>
    <property type="evidence" value="ECO:0007669"/>
    <property type="project" value="UniProtKB-UniRule"/>
</dbReference>
<feature type="active site" evidence="9">
    <location>
        <position position="20"/>
    </location>
</feature>
<dbReference type="InterPro" id="IPR006070">
    <property type="entry name" value="Sua5-like_dom"/>
</dbReference>
<dbReference type="UniPathway" id="UPA00335"/>
<evidence type="ECO:0000256" key="5">
    <source>
        <dbReference type="ARBA" id="ARBA00022771"/>
    </source>
</evidence>
<evidence type="ECO:0000256" key="6">
    <source>
        <dbReference type="ARBA" id="ARBA00022833"/>
    </source>
</evidence>
<evidence type="ECO:0000313" key="12">
    <source>
        <dbReference type="EMBL" id="KTD13694.1"/>
    </source>
</evidence>
<feature type="domain" description="YrdC-like" evidence="11">
    <location>
        <begin position="187"/>
        <end position="383"/>
    </location>
</feature>
<dbReference type="NCBIfam" id="TIGR00143">
    <property type="entry name" value="hypF"/>
    <property type="match status" value="1"/>
</dbReference>
<dbReference type="Gene3D" id="3.30.110.120">
    <property type="match status" value="1"/>
</dbReference>
<dbReference type="InterPro" id="IPR011125">
    <property type="entry name" value="Znf_HypF"/>
</dbReference>
<keyword evidence="9" id="KW-0378">Hydrolase</keyword>
<dbReference type="Proteomes" id="UP000254476">
    <property type="component" value="Unassembled WGS sequence"/>
</dbReference>
<dbReference type="SUPFAM" id="SSF55821">
    <property type="entry name" value="YrdC/RibB"/>
    <property type="match status" value="1"/>
</dbReference>
<proteinExistence type="inferred from homology"/>
<evidence type="ECO:0000259" key="11">
    <source>
        <dbReference type="PROSITE" id="PS51163"/>
    </source>
</evidence>
<dbReference type="InterPro" id="IPR036046">
    <property type="entry name" value="Acylphosphatase-like_dom_sf"/>
</dbReference>
<comment type="function">
    <text evidence="8">Involved in the maturation of [NiFe] hydrogenases. Along with HypE, it catalyzes the synthesis of the CN ligands of the active site iron of [NiFe]-hydrogenases. HypF functions as a carbamoyl transferase using carbamoylphosphate as a substrate and transferring the carboxamido moiety in an ATP-dependent reaction to the thiolate of the C-terminal cysteine of HypE yielding a protein-S-carboxamide.</text>
</comment>
<dbReference type="GO" id="GO:0003725">
    <property type="term" value="F:double-stranded RNA binding"/>
    <property type="evidence" value="ECO:0007669"/>
    <property type="project" value="InterPro"/>
</dbReference>
<dbReference type="EMBL" id="LNYE01000009">
    <property type="protein sequence ID" value="KTD13694.1"/>
    <property type="molecule type" value="Genomic_DNA"/>
</dbReference>
<evidence type="ECO:0000256" key="1">
    <source>
        <dbReference type="ARBA" id="ARBA00004711"/>
    </source>
</evidence>
<dbReference type="Proteomes" id="UP000054691">
    <property type="component" value="Unassembled WGS sequence"/>
</dbReference>
<dbReference type="Gene3D" id="3.30.420.360">
    <property type="match status" value="1"/>
</dbReference>
<dbReference type="Pfam" id="PF00708">
    <property type="entry name" value="Acylphosphatase"/>
    <property type="match status" value="1"/>
</dbReference>
<dbReference type="InterPro" id="IPR055128">
    <property type="entry name" value="HypF_C_2"/>
</dbReference>
<dbReference type="GO" id="GO:0016874">
    <property type="term" value="F:ligase activity"/>
    <property type="evidence" value="ECO:0007669"/>
    <property type="project" value="UniProtKB-UniRule"/>
</dbReference>
<dbReference type="Pfam" id="PF01300">
    <property type="entry name" value="Sua5_yciO_yrdC"/>
    <property type="match status" value="1"/>
</dbReference>
<sequence>MEIERLQISIQGRVQGVGFRPYVYRIAKLLQLTGWIKNNVAGVLLEVQGTLAYQFVPYLKANLPPLAKINHLQLQTVSIKTNEDTFNIIESDQGESNTIISPDTCICSECLKELFDPLSHYFRYPFLNCTQCGPRFTITQNLPYDRCNTSMDAFPLCQQCKADYLNPDNRRYHAQPTACARCGPQLSLSIEEIAQSLLQGEIIALKGLGGYQLLCDASNETAVFKLRERKKRDKKPFALMMANSKSVAEIAELSKRCRALLESAERPIVLLKKKIELAGVAPNLNHFGIMLPYTPLHYLLFNAFAANKNNCDWLDEYQPMILVVTSANLGGDPLIREDVSAAHELRTIADKIVTYNRQIVTRIDDSVMRLIHDTPIFIRRARGFLPIPIQLPRAIPPTLAVGGLLKNTFCITRGDEAFVSQHLGSLNNKATIDFFHESLNHLLRFLNVKPERIAHDLHPDFYTTQFAKSYGVPAFAIQHHHAHLASVIAEHGIQKQVLGLALDGYGYGLNGEAWGGELLLLNHDSFERIGSFYPLLQPGGDRAAREPWRMGASVLHVLGRSGEIVKRFPNCSQANLIHHLLDKKINSPSTSSCGRLFDAASALLGVQLISQYEGHAAMQLESLVTQLQIIPNGWQIKDHHFDMIPTLEQLLDLENPIIGANLFHGTLIAGLTEWIKKISREKKIDIVVLSGGCFLNQIIAEGLSKTLSASGITPLLPQKLPPNDGGISLGQAWIGGIKG</sequence>
<dbReference type="PROSITE" id="PS00150">
    <property type="entry name" value="ACYLPHOSPHATASE_1"/>
    <property type="match status" value="1"/>
</dbReference>
<dbReference type="PROSITE" id="PS51160">
    <property type="entry name" value="ACYLPHOSPHATASE_3"/>
    <property type="match status" value="1"/>
</dbReference>
<dbReference type="GO" id="GO:0003998">
    <property type="term" value="F:acylphosphatase activity"/>
    <property type="evidence" value="ECO:0007669"/>
    <property type="project" value="UniProtKB-EC"/>
</dbReference>
<protein>
    <recommendedName>
        <fullName evidence="8">Carbamoyltransferase HypF</fullName>
        <ecNumber evidence="8">6.2.-.-</ecNumber>
    </recommendedName>
</protein>
<evidence type="ECO:0000313" key="15">
    <source>
        <dbReference type="Proteomes" id="UP000254476"/>
    </source>
</evidence>
<dbReference type="OrthoDB" id="9808093at2"/>
<comment type="pathway">
    <text evidence="1 8">Protein modification; [NiFe] hydrogenase maturation.</text>
</comment>
<dbReference type="GO" id="GO:0008270">
    <property type="term" value="F:zinc ion binding"/>
    <property type="evidence" value="ECO:0007669"/>
    <property type="project" value="UniProtKB-KW"/>
</dbReference>
<name>A0A378JEG1_9GAMM</name>
<dbReference type="EMBL" id="UGOB01000001">
    <property type="protein sequence ID" value="STX45995.1"/>
    <property type="molecule type" value="Genomic_DNA"/>
</dbReference>
<comment type="catalytic activity">
    <reaction evidence="7 8">
        <text>C-terminal L-cysteinyl-[HypE protein] + carbamoyl phosphate + ATP + H2O = C-terminal S-carboxamide-L-cysteinyl-[HypE protein] + AMP + phosphate + diphosphate + H(+)</text>
        <dbReference type="Rhea" id="RHEA:55636"/>
        <dbReference type="Rhea" id="RHEA-COMP:14247"/>
        <dbReference type="Rhea" id="RHEA-COMP:14392"/>
        <dbReference type="ChEBI" id="CHEBI:15377"/>
        <dbReference type="ChEBI" id="CHEBI:15378"/>
        <dbReference type="ChEBI" id="CHEBI:30616"/>
        <dbReference type="ChEBI" id="CHEBI:33019"/>
        <dbReference type="ChEBI" id="CHEBI:43474"/>
        <dbReference type="ChEBI" id="CHEBI:58228"/>
        <dbReference type="ChEBI" id="CHEBI:76913"/>
        <dbReference type="ChEBI" id="CHEBI:139126"/>
        <dbReference type="ChEBI" id="CHEBI:456215"/>
    </reaction>
</comment>
<dbReference type="RefSeq" id="WP_115385452.1">
    <property type="nucleotide sequence ID" value="NZ_CAAAHW010000012.1"/>
</dbReference>
<dbReference type="PANTHER" id="PTHR42959:SF1">
    <property type="entry name" value="CARBAMOYLTRANSFERASE HYPF"/>
    <property type="match status" value="1"/>
</dbReference>
<reference evidence="13 15" key="2">
    <citation type="submission" date="2018-06" db="EMBL/GenBank/DDBJ databases">
        <authorList>
            <consortium name="Pathogen Informatics"/>
            <person name="Doyle S."/>
        </authorList>
    </citation>
    <scope>NUCLEOTIDE SEQUENCE [LARGE SCALE GENOMIC DNA]</scope>
    <source>
        <strain evidence="13 15">NCTC12388</strain>
    </source>
</reference>
<dbReference type="Gene3D" id="3.30.420.40">
    <property type="match status" value="1"/>
</dbReference>
<dbReference type="STRING" id="45066.Lgra_0829"/>
<accession>A0A378JEG1</accession>
<keyword evidence="14" id="KW-1185">Reference proteome</keyword>
<dbReference type="Pfam" id="PF17788">
    <property type="entry name" value="HypF_C"/>
    <property type="match status" value="1"/>
</dbReference>
<reference evidence="12 14" key="1">
    <citation type="submission" date="2015-11" db="EMBL/GenBank/DDBJ databases">
        <title>Genomic analysis of 38 Legionella species identifies large and diverse effector repertoires.</title>
        <authorList>
            <person name="Burstein D."/>
            <person name="Amaro F."/>
            <person name="Zusman T."/>
            <person name="Lifshitz Z."/>
            <person name="Cohen O."/>
            <person name="Gilbert J.A."/>
            <person name="Pupko T."/>
            <person name="Shuman H.A."/>
            <person name="Segal G."/>
        </authorList>
    </citation>
    <scope>NUCLEOTIDE SEQUENCE [LARGE SCALE GENOMIC DNA]</scope>
    <source>
        <strain evidence="12 14">Lyon 8420412</strain>
    </source>
</reference>
<dbReference type="InterPro" id="IPR041440">
    <property type="entry name" value="HypF_C"/>
</dbReference>
<organism evidence="13 15">
    <name type="scientific">Legionella gratiana</name>
    <dbReference type="NCBI Taxonomy" id="45066"/>
    <lineage>
        <taxon>Bacteria</taxon>
        <taxon>Pseudomonadati</taxon>
        <taxon>Pseudomonadota</taxon>
        <taxon>Gammaproteobacteria</taxon>
        <taxon>Legionellales</taxon>
        <taxon>Legionellaceae</taxon>
        <taxon>Legionella</taxon>
    </lineage>
</organism>
<evidence type="ECO:0000313" key="14">
    <source>
        <dbReference type="Proteomes" id="UP000054691"/>
    </source>
</evidence>
<dbReference type="EC" id="6.2.-.-" evidence="8"/>
<evidence type="ECO:0000313" key="13">
    <source>
        <dbReference type="EMBL" id="STX45995.1"/>
    </source>
</evidence>
<evidence type="ECO:0000256" key="4">
    <source>
        <dbReference type="ARBA" id="ARBA00022723"/>
    </source>
</evidence>
<evidence type="ECO:0000259" key="10">
    <source>
        <dbReference type="PROSITE" id="PS51160"/>
    </source>
</evidence>
<dbReference type="InterPro" id="IPR051060">
    <property type="entry name" value="Carbamoyltrans_HypF-like"/>
</dbReference>
<feature type="domain" description="Acylphosphatase-like" evidence="10">
    <location>
        <begin position="5"/>
        <end position="90"/>
    </location>
</feature>
<dbReference type="InterPro" id="IPR017945">
    <property type="entry name" value="DHBP_synth_RibB-like_a/b_dom"/>
</dbReference>
<keyword evidence="13" id="KW-0808">Transferase</keyword>
<evidence type="ECO:0000256" key="8">
    <source>
        <dbReference type="PIRNR" id="PIRNR006256"/>
    </source>
</evidence>
<comment type="catalytic activity">
    <reaction evidence="9">
        <text>an acyl phosphate + H2O = a carboxylate + phosphate + H(+)</text>
        <dbReference type="Rhea" id="RHEA:14965"/>
        <dbReference type="ChEBI" id="CHEBI:15377"/>
        <dbReference type="ChEBI" id="CHEBI:15378"/>
        <dbReference type="ChEBI" id="CHEBI:29067"/>
        <dbReference type="ChEBI" id="CHEBI:43474"/>
        <dbReference type="ChEBI" id="CHEBI:59918"/>
        <dbReference type="EC" id="3.6.1.7"/>
    </reaction>
</comment>
<keyword evidence="5" id="KW-0863">Zinc-finger</keyword>
<dbReference type="PANTHER" id="PTHR42959">
    <property type="entry name" value="CARBAMOYLTRANSFERASE"/>
    <property type="match status" value="1"/>
</dbReference>
<dbReference type="Gene3D" id="3.90.870.50">
    <property type="match status" value="1"/>
</dbReference>
<evidence type="ECO:0000256" key="7">
    <source>
        <dbReference type="ARBA" id="ARBA00048220"/>
    </source>
</evidence>
<dbReference type="GO" id="GO:0051604">
    <property type="term" value="P:protein maturation"/>
    <property type="evidence" value="ECO:0007669"/>
    <property type="project" value="TreeGrafter"/>
</dbReference>
<dbReference type="SUPFAM" id="SSF54975">
    <property type="entry name" value="Acylphosphatase/BLUF domain-like"/>
    <property type="match status" value="1"/>
</dbReference>
<dbReference type="InterPro" id="IPR004421">
    <property type="entry name" value="Carbamoyltransferase_HypF"/>
</dbReference>
<dbReference type="PROSITE" id="PS51163">
    <property type="entry name" value="YRDC"/>
    <property type="match status" value="1"/>
</dbReference>
<dbReference type="InterPro" id="IPR017968">
    <property type="entry name" value="Acylphosphatase_CS"/>
</dbReference>
<keyword evidence="3" id="KW-0436">Ligase</keyword>
<keyword evidence="4" id="KW-0479">Metal-binding</keyword>
<evidence type="ECO:0000256" key="3">
    <source>
        <dbReference type="ARBA" id="ARBA00022598"/>
    </source>
</evidence>
<keyword evidence="6" id="KW-0862">Zinc</keyword>
<evidence type="ECO:0000256" key="2">
    <source>
        <dbReference type="ARBA" id="ARBA00008097"/>
    </source>
</evidence>